<dbReference type="FunCoup" id="A0A1S3HPN1">
    <property type="interactions" value="1831"/>
</dbReference>
<dbReference type="OMA" id="NSFTITH"/>
<evidence type="ECO:0000256" key="7">
    <source>
        <dbReference type="ARBA" id="ARBA00022833"/>
    </source>
</evidence>
<evidence type="ECO:0000313" key="11">
    <source>
        <dbReference type="Proteomes" id="UP000085678"/>
    </source>
</evidence>
<evidence type="ECO:0000256" key="6">
    <source>
        <dbReference type="ARBA" id="ARBA00022801"/>
    </source>
</evidence>
<keyword evidence="3" id="KW-0645">Protease</keyword>
<evidence type="ECO:0000256" key="2">
    <source>
        <dbReference type="ARBA" id="ARBA00010981"/>
    </source>
</evidence>
<dbReference type="InParanoid" id="A0A1S3HPN1"/>
<protein>
    <submittedName>
        <fullName evidence="12">STAM-binding protein</fullName>
    </submittedName>
</protein>
<dbReference type="InterPro" id="IPR044098">
    <property type="entry name" value="STAMBP/STALP-like_MPN"/>
</dbReference>
<dbReference type="GO" id="GO:0046872">
    <property type="term" value="F:metal ion binding"/>
    <property type="evidence" value="ECO:0007669"/>
    <property type="project" value="UniProtKB-KW"/>
</dbReference>
<dbReference type="CDD" id="cd08066">
    <property type="entry name" value="MPN_AMSH_like"/>
    <property type="match status" value="1"/>
</dbReference>
<evidence type="ECO:0000256" key="4">
    <source>
        <dbReference type="ARBA" id="ARBA00022723"/>
    </source>
</evidence>
<dbReference type="GeneID" id="106156676"/>
<dbReference type="GO" id="GO:0070536">
    <property type="term" value="P:protein K63-linked deubiquitination"/>
    <property type="evidence" value="ECO:0007669"/>
    <property type="project" value="InterPro"/>
</dbReference>
<dbReference type="PROSITE" id="PS50249">
    <property type="entry name" value="MPN"/>
    <property type="match status" value="1"/>
</dbReference>
<dbReference type="AlphaFoldDB" id="A0A1S3HPN1"/>
<organism evidence="11 12">
    <name type="scientific">Lingula anatina</name>
    <name type="common">Brachiopod</name>
    <name type="synonym">Lingula unguis</name>
    <dbReference type="NCBI Taxonomy" id="7574"/>
    <lineage>
        <taxon>Eukaryota</taxon>
        <taxon>Metazoa</taxon>
        <taxon>Spiralia</taxon>
        <taxon>Lophotrochozoa</taxon>
        <taxon>Brachiopoda</taxon>
        <taxon>Linguliformea</taxon>
        <taxon>Lingulata</taxon>
        <taxon>Lingulida</taxon>
        <taxon>Linguloidea</taxon>
        <taxon>Lingulidae</taxon>
        <taxon>Lingula</taxon>
    </lineage>
</organism>
<keyword evidence="7" id="KW-0862">Zinc</keyword>
<dbReference type="PANTHER" id="PTHR12947:SF13">
    <property type="entry name" value="FI19924P1"/>
    <property type="match status" value="1"/>
</dbReference>
<dbReference type="Gene3D" id="3.40.140.10">
    <property type="entry name" value="Cytidine Deaminase, domain 2"/>
    <property type="match status" value="1"/>
</dbReference>
<evidence type="ECO:0000313" key="12">
    <source>
        <dbReference type="RefSeq" id="XP_013387501.1"/>
    </source>
</evidence>
<dbReference type="STRING" id="7574.A0A1S3HPN1"/>
<dbReference type="GO" id="GO:0140492">
    <property type="term" value="F:metal-dependent deubiquitinase activity"/>
    <property type="evidence" value="ECO:0007669"/>
    <property type="project" value="InterPro"/>
</dbReference>
<dbReference type="OrthoDB" id="3640at2759"/>
<evidence type="ECO:0000256" key="1">
    <source>
        <dbReference type="ARBA" id="ARBA00001947"/>
    </source>
</evidence>
<evidence type="ECO:0000256" key="3">
    <source>
        <dbReference type="ARBA" id="ARBA00022670"/>
    </source>
</evidence>
<reference evidence="12" key="1">
    <citation type="submission" date="2025-08" db="UniProtKB">
        <authorList>
            <consortium name="RefSeq"/>
        </authorList>
    </citation>
    <scope>IDENTIFICATION</scope>
    <source>
        <tissue evidence="12">Gonads</tissue>
    </source>
</reference>
<dbReference type="Proteomes" id="UP000085678">
    <property type="component" value="Unplaced"/>
</dbReference>
<keyword evidence="8" id="KW-0482">Metalloprotease</keyword>
<evidence type="ECO:0000256" key="9">
    <source>
        <dbReference type="SAM" id="Coils"/>
    </source>
</evidence>
<dbReference type="Pfam" id="PF01398">
    <property type="entry name" value="JAB"/>
    <property type="match status" value="1"/>
</dbReference>
<dbReference type="FunFam" id="3.40.140.10:FF:000010">
    <property type="entry name" value="AMSH-like protease isoform X1"/>
    <property type="match status" value="1"/>
</dbReference>
<accession>A0A1S3HPN1</accession>
<dbReference type="SUPFAM" id="SSF102712">
    <property type="entry name" value="JAB1/MPN domain"/>
    <property type="match status" value="1"/>
</dbReference>
<sequence length="444" mass="50921">MRLFENIVEPSERLKALFEYAEGTCQVNHETPARRYFRSGGELIRMANVYYDEKNNEAAYLLYTRAIILFLDKLRQHPEYKSVPGKEKSQINQKIRDIVLPRAEELKAKLKKEFAVIAERKKEEQKKQEELLAKELEKQKLIEEQKKLEEEAHRKRVEEYKELEERKKLELLKKEERERQIQEERLRLYEEEKKILNTRGAYLDNGQISNNAQQVVGAAGSIDLPPPYEPSAPPLPQEDIRPTAPIVDRSSKPRVNHHTSIGGTSHNAHGLKDVICPADLMPKFLHLATANTARNVETCGILAGKLSQGAFTITNLLVPKQSGTSDSCSAEDEEAIFDYQDKHDLITLGWIHTHPSQTAFMSSVDLHTHAGYQMMMPEAIAIVISPKYQETGFFLLTPDYGLDYVANCRQKGFHKHPEEPPLYEQSSHVQIVEDQHIVVADLRH</sequence>
<evidence type="ECO:0000256" key="8">
    <source>
        <dbReference type="ARBA" id="ARBA00023049"/>
    </source>
</evidence>
<dbReference type="PANTHER" id="PTHR12947">
    <property type="entry name" value="AMSH-LIKE PROTEASE"/>
    <property type="match status" value="1"/>
</dbReference>
<evidence type="ECO:0000259" key="10">
    <source>
        <dbReference type="PROSITE" id="PS50249"/>
    </source>
</evidence>
<keyword evidence="6" id="KW-0378">Hydrolase</keyword>
<dbReference type="KEGG" id="lak:106156676"/>
<dbReference type="GO" id="GO:0061578">
    <property type="term" value="F:K63-linked deubiquitinase activity"/>
    <property type="evidence" value="ECO:0007669"/>
    <property type="project" value="InterPro"/>
</dbReference>
<dbReference type="InterPro" id="IPR037518">
    <property type="entry name" value="MPN"/>
</dbReference>
<feature type="coiled-coil region" evidence="9">
    <location>
        <begin position="107"/>
        <end position="199"/>
    </location>
</feature>
<feature type="domain" description="MPN" evidence="10">
    <location>
        <begin position="274"/>
        <end position="403"/>
    </location>
</feature>
<keyword evidence="11" id="KW-1185">Reference proteome</keyword>
<keyword evidence="4" id="KW-0479">Metal-binding</keyword>
<proteinExistence type="inferred from homology"/>
<gene>
    <name evidence="12" type="primary">LOC106156676</name>
</gene>
<comment type="cofactor">
    <cofactor evidence="1">
        <name>Zn(2+)</name>
        <dbReference type="ChEBI" id="CHEBI:29105"/>
    </cofactor>
</comment>
<dbReference type="GO" id="GO:0006508">
    <property type="term" value="P:proteolysis"/>
    <property type="evidence" value="ECO:0007669"/>
    <property type="project" value="UniProtKB-KW"/>
</dbReference>
<dbReference type="SMART" id="SM00232">
    <property type="entry name" value="JAB_MPN"/>
    <property type="match status" value="1"/>
</dbReference>
<evidence type="ECO:0000256" key="5">
    <source>
        <dbReference type="ARBA" id="ARBA00022786"/>
    </source>
</evidence>
<comment type="similarity">
    <text evidence="2">Belongs to the peptidase M67C family.</text>
</comment>
<name>A0A1S3HPN1_LINAN</name>
<dbReference type="Gene3D" id="1.20.58.80">
    <property type="entry name" value="Phosphotransferase system, lactose/cellobiose-type IIA subunit"/>
    <property type="match status" value="1"/>
</dbReference>
<dbReference type="RefSeq" id="XP_013387501.1">
    <property type="nucleotide sequence ID" value="XM_013532047.1"/>
</dbReference>
<dbReference type="Pfam" id="PF08969">
    <property type="entry name" value="USP8_dimer"/>
    <property type="match status" value="1"/>
</dbReference>
<dbReference type="InterPro" id="IPR015063">
    <property type="entry name" value="USP8_dimer"/>
</dbReference>
<keyword evidence="5" id="KW-0833">Ubl conjugation pathway</keyword>
<dbReference type="InterPro" id="IPR000555">
    <property type="entry name" value="JAMM/MPN+_dom"/>
</dbReference>
<dbReference type="GO" id="GO:0016020">
    <property type="term" value="C:membrane"/>
    <property type="evidence" value="ECO:0007669"/>
    <property type="project" value="TreeGrafter"/>
</dbReference>
<keyword evidence="9" id="KW-0175">Coiled coil</keyword>
<dbReference type="SUPFAM" id="SSF140856">
    <property type="entry name" value="USP8 N-terminal domain-like"/>
    <property type="match status" value="1"/>
</dbReference>
<dbReference type="GO" id="GO:0005768">
    <property type="term" value="C:endosome"/>
    <property type="evidence" value="ECO:0007669"/>
    <property type="project" value="TreeGrafter"/>
</dbReference>